<dbReference type="InterPro" id="IPR002130">
    <property type="entry name" value="Cyclophilin-type_PPIase_dom"/>
</dbReference>
<evidence type="ECO:0000256" key="6">
    <source>
        <dbReference type="ARBA" id="ARBA00022884"/>
    </source>
</evidence>
<evidence type="ECO:0000256" key="11">
    <source>
        <dbReference type="PROSITE-ProRule" id="PRU00176"/>
    </source>
</evidence>
<dbReference type="GO" id="GO:0006457">
    <property type="term" value="P:protein folding"/>
    <property type="evidence" value="ECO:0000318"/>
    <property type="project" value="GO_Central"/>
</dbReference>
<evidence type="ECO:0000256" key="5">
    <source>
        <dbReference type="ARBA" id="ARBA00021137"/>
    </source>
</evidence>
<proteinExistence type="inferred from homology"/>
<dbReference type="CTD" id="10450"/>
<dbReference type="GO" id="GO:0003755">
    <property type="term" value="F:peptidyl-prolyl cis-trans isomerase activity"/>
    <property type="evidence" value="ECO:0000318"/>
    <property type="project" value="GO_Central"/>
</dbReference>
<dbReference type="AlphaFoldDB" id="A0A7M7RHL0"/>
<dbReference type="Pfam" id="PF00160">
    <property type="entry name" value="Pro_isomerase"/>
    <property type="match status" value="1"/>
</dbReference>
<dbReference type="PROSITE" id="PS50102">
    <property type="entry name" value="RRM"/>
    <property type="match status" value="1"/>
</dbReference>
<reference evidence="16" key="1">
    <citation type="submission" date="2015-02" db="EMBL/GenBank/DDBJ databases">
        <title>Genome sequencing for Strongylocentrotus purpuratus.</title>
        <authorList>
            <person name="Murali S."/>
            <person name="Liu Y."/>
            <person name="Vee V."/>
            <person name="English A."/>
            <person name="Wang M."/>
            <person name="Skinner E."/>
            <person name="Han Y."/>
            <person name="Muzny D.M."/>
            <person name="Worley K.C."/>
            <person name="Gibbs R.A."/>
        </authorList>
    </citation>
    <scope>NUCLEOTIDE SEQUENCE</scope>
</reference>
<dbReference type="GO" id="GO:0003723">
    <property type="term" value="F:RNA binding"/>
    <property type="evidence" value="ECO:0007669"/>
    <property type="project" value="UniProtKB-UniRule"/>
</dbReference>
<dbReference type="GO" id="GO:0005737">
    <property type="term" value="C:cytoplasm"/>
    <property type="evidence" value="ECO:0000318"/>
    <property type="project" value="GO_Central"/>
</dbReference>
<evidence type="ECO:0000256" key="7">
    <source>
        <dbReference type="ARBA" id="ARBA00023110"/>
    </source>
</evidence>
<keyword evidence="6 11" id="KW-0694">RNA-binding</keyword>
<dbReference type="SMART" id="SM00360">
    <property type="entry name" value="RRM"/>
    <property type="match status" value="1"/>
</dbReference>
<evidence type="ECO:0000256" key="12">
    <source>
        <dbReference type="SAM" id="MobiDB-lite"/>
    </source>
</evidence>
<keyword evidence="7 10" id="KW-0697">Rotamase</keyword>
<dbReference type="Pfam" id="PF00076">
    <property type="entry name" value="RRM_1"/>
    <property type="match status" value="1"/>
</dbReference>
<dbReference type="Gene3D" id="3.30.70.330">
    <property type="match status" value="1"/>
</dbReference>
<feature type="region of interest" description="Disordered" evidence="12">
    <location>
        <begin position="118"/>
        <end position="148"/>
    </location>
</feature>
<dbReference type="GO" id="GO:0016018">
    <property type="term" value="F:cyclosporin A binding"/>
    <property type="evidence" value="ECO:0000318"/>
    <property type="project" value="GO_Central"/>
</dbReference>
<organism evidence="15 16">
    <name type="scientific">Strongylocentrotus purpuratus</name>
    <name type="common">Purple sea urchin</name>
    <dbReference type="NCBI Taxonomy" id="7668"/>
    <lineage>
        <taxon>Eukaryota</taxon>
        <taxon>Metazoa</taxon>
        <taxon>Echinodermata</taxon>
        <taxon>Eleutherozoa</taxon>
        <taxon>Echinozoa</taxon>
        <taxon>Echinoidea</taxon>
        <taxon>Euechinoidea</taxon>
        <taxon>Echinacea</taxon>
        <taxon>Camarodonta</taxon>
        <taxon>Echinidea</taxon>
        <taxon>Strongylocentrotidae</taxon>
        <taxon>Strongylocentrotus</taxon>
    </lineage>
</organism>
<dbReference type="PROSITE" id="PS00170">
    <property type="entry name" value="CSA_PPIASE_1"/>
    <property type="match status" value="1"/>
</dbReference>
<evidence type="ECO:0000259" key="13">
    <source>
        <dbReference type="PROSITE" id="PS50072"/>
    </source>
</evidence>
<dbReference type="PRINTS" id="PR00153">
    <property type="entry name" value="CSAPPISMRASE"/>
</dbReference>
<dbReference type="InterPro" id="IPR034168">
    <property type="entry name" value="PPIE_RRM"/>
</dbReference>
<dbReference type="PANTHER" id="PTHR11071:SF561">
    <property type="entry name" value="PEPTIDYL-PROLYL CIS-TRANS ISOMERASE D-RELATED"/>
    <property type="match status" value="1"/>
</dbReference>
<evidence type="ECO:0000256" key="9">
    <source>
        <dbReference type="ARBA" id="ARBA00023242"/>
    </source>
</evidence>
<comment type="function">
    <text evidence="10">Catalyzes the cis-trans isomerization of proline imidic peptide bonds in proteins.</text>
</comment>
<dbReference type="EC" id="5.2.1.8" evidence="4 10"/>
<dbReference type="PIRSF" id="PIRSF001475">
    <property type="entry name" value="PPI_cyclophilin_E"/>
    <property type="match status" value="1"/>
</dbReference>
<keyword evidence="16" id="KW-1185">Reference proteome</keyword>
<evidence type="ECO:0000256" key="8">
    <source>
        <dbReference type="ARBA" id="ARBA00023235"/>
    </source>
</evidence>
<evidence type="ECO:0000256" key="3">
    <source>
        <dbReference type="ARBA" id="ARBA00009483"/>
    </source>
</evidence>
<evidence type="ECO:0000256" key="1">
    <source>
        <dbReference type="ARBA" id="ARBA00000971"/>
    </source>
</evidence>
<dbReference type="SUPFAM" id="SSF54928">
    <property type="entry name" value="RNA-binding domain, RBD"/>
    <property type="match status" value="1"/>
</dbReference>
<comment type="subcellular location">
    <subcellularLocation>
        <location evidence="2">Nucleus</location>
    </subcellularLocation>
</comment>
<dbReference type="PANTHER" id="PTHR11071">
    <property type="entry name" value="PEPTIDYL-PROLYL CIS-TRANS ISOMERASE"/>
    <property type="match status" value="1"/>
</dbReference>
<dbReference type="OMA" id="KIVIYAC"/>
<evidence type="ECO:0000313" key="15">
    <source>
        <dbReference type="EnsemblMetazoa" id="XP_799104"/>
    </source>
</evidence>
<protein>
    <recommendedName>
        <fullName evidence="5 10">Peptidyl-prolyl cis-trans isomerase E</fullName>
        <shortName evidence="10">PPIase E</shortName>
        <ecNumber evidence="4 10">5.2.1.8</ecNumber>
    </recommendedName>
</protein>
<dbReference type="OrthoDB" id="193499at2759"/>
<dbReference type="Gene3D" id="2.40.100.10">
    <property type="entry name" value="Cyclophilin-like"/>
    <property type="match status" value="1"/>
</dbReference>
<dbReference type="FunFam" id="2.40.100.10:FF:000010">
    <property type="entry name" value="Peptidyl-prolyl cis-trans isomerase E"/>
    <property type="match status" value="1"/>
</dbReference>
<dbReference type="Proteomes" id="UP000007110">
    <property type="component" value="Unassembled WGS sequence"/>
</dbReference>
<dbReference type="InterPro" id="IPR020892">
    <property type="entry name" value="Cyclophilin-type_PPIase_CS"/>
</dbReference>
<feature type="domain" description="RRM" evidence="14">
    <location>
        <begin position="8"/>
        <end position="86"/>
    </location>
</feature>
<evidence type="ECO:0000313" key="16">
    <source>
        <dbReference type="Proteomes" id="UP000007110"/>
    </source>
</evidence>
<dbReference type="InterPro" id="IPR016304">
    <property type="entry name" value="PPIE"/>
</dbReference>
<sequence length="313" mass="34114">MSSSNTKRIAYVGGLAEEVTEKTLHAAFIPFGDIMDIQIPLDYETEKHRGFAFVEFEFAEDCAASIDNMNDSELFGRTIRVNLAKPMKIKDGSAKAVWSDDTWLKKYAGATLKNEEGGVVGGDEGDAMATKRPAEDAGETAEPAPKKSKANSQVFFDIKIGSKAAGRITIQLRVDVTPMTAENFRCLCTHEKGYGFKGSIFHRIIPQFMCQGGDFTNHNGTGGKSIYGKKFADENFILKHTSPGMLSMANSGANSNGSQFFLTTEKTEWLDGKHCVFGQVIDGMNVVKKMESVGTKSGKPRETVTITDCGELV</sequence>
<evidence type="ECO:0000256" key="2">
    <source>
        <dbReference type="ARBA" id="ARBA00004123"/>
    </source>
</evidence>
<dbReference type="EnsemblMetazoa" id="XM_794011">
    <property type="protein sequence ID" value="XP_799104"/>
    <property type="gene ID" value="LOC594575"/>
</dbReference>
<dbReference type="InterPro" id="IPR000504">
    <property type="entry name" value="RRM_dom"/>
</dbReference>
<dbReference type="GO" id="GO:0000398">
    <property type="term" value="P:mRNA splicing, via spliceosome"/>
    <property type="evidence" value="ECO:0007669"/>
    <property type="project" value="UniProtKB-ARBA"/>
</dbReference>
<evidence type="ECO:0000256" key="10">
    <source>
        <dbReference type="PIRNR" id="PIRNR001475"/>
    </source>
</evidence>
<dbReference type="InterPro" id="IPR012677">
    <property type="entry name" value="Nucleotide-bd_a/b_plait_sf"/>
</dbReference>
<dbReference type="SUPFAM" id="SSF50891">
    <property type="entry name" value="Cyclophilin-like"/>
    <property type="match status" value="1"/>
</dbReference>
<dbReference type="InterPro" id="IPR035979">
    <property type="entry name" value="RBD_domain_sf"/>
</dbReference>
<keyword evidence="9" id="KW-0539">Nucleus</keyword>
<feature type="domain" description="PPIase cyclophilin-type" evidence="13">
    <location>
        <begin position="155"/>
        <end position="311"/>
    </location>
</feature>
<keyword evidence="8 10" id="KW-0413">Isomerase</keyword>
<accession>A0A7M7RHL0</accession>
<comment type="catalytic activity">
    <reaction evidence="1 10">
        <text>[protein]-peptidylproline (omega=180) = [protein]-peptidylproline (omega=0)</text>
        <dbReference type="Rhea" id="RHEA:16237"/>
        <dbReference type="Rhea" id="RHEA-COMP:10747"/>
        <dbReference type="Rhea" id="RHEA-COMP:10748"/>
        <dbReference type="ChEBI" id="CHEBI:83833"/>
        <dbReference type="ChEBI" id="CHEBI:83834"/>
        <dbReference type="EC" id="5.2.1.8"/>
    </reaction>
</comment>
<evidence type="ECO:0000256" key="4">
    <source>
        <dbReference type="ARBA" id="ARBA00013194"/>
    </source>
</evidence>
<dbReference type="InParanoid" id="A0A7M7RHL0"/>
<comment type="similarity">
    <text evidence="3 10">Belongs to the cyclophilin-type PPIase family. PPIase E subfamily.</text>
</comment>
<dbReference type="FunFam" id="3.30.70.330:FF:000321">
    <property type="entry name" value="Peptidyl-prolyl cis-trans isomerase E"/>
    <property type="match status" value="1"/>
</dbReference>
<dbReference type="PROSITE" id="PS50072">
    <property type="entry name" value="CSA_PPIASE_2"/>
    <property type="match status" value="1"/>
</dbReference>
<dbReference type="InterPro" id="IPR029000">
    <property type="entry name" value="Cyclophilin-like_dom_sf"/>
</dbReference>
<name>A0A7M7RHL0_STRPU</name>
<reference evidence="15" key="2">
    <citation type="submission" date="2021-01" db="UniProtKB">
        <authorList>
            <consortium name="EnsemblMetazoa"/>
        </authorList>
    </citation>
    <scope>IDENTIFICATION</scope>
</reference>
<dbReference type="CDD" id="cd01926">
    <property type="entry name" value="cyclophilin_ABH_like"/>
    <property type="match status" value="1"/>
</dbReference>
<dbReference type="CDD" id="cd12347">
    <property type="entry name" value="RRM_PPIE"/>
    <property type="match status" value="1"/>
</dbReference>
<dbReference type="GO" id="GO:0071013">
    <property type="term" value="C:catalytic step 2 spliceosome"/>
    <property type="evidence" value="ECO:0000318"/>
    <property type="project" value="GO_Central"/>
</dbReference>
<dbReference type="KEGG" id="spu:594575"/>
<dbReference type="RefSeq" id="XP_799104.3">
    <property type="nucleotide sequence ID" value="XM_794011.5"/>
</dbReference>
<evidence type="ECO:0000259" key="14">
    <source>
        <dbReference type="PROSITE" id="PS50102"/>
    </source>
</evidence>
<dbReference type="GeneID" id="594575"/>